<dbReference type="EMBL" id="JBHUDJ010000001">
    <property type="protein sequence ID" value="MFD1585483.1"/>
    <property type="molecule type" value="Genomic_DNA"/>
</dbReference>
<dbReference type="Gene3D" id="3.30.450.20">
    <property type="entry name" value="PAS domain"/>
    <property type="match status" value="1"/>
</dbReference>
<keyword evidence="6" id="KW-0902">Two-component regulatory system</keyword>
<dbReference type="InterPro" id="IPR005467">
    <property type="entry name" value="His_kinase_dom"/>
</dbReference>
<dbReference type="InterPro" id="IPR036890">
    <property type="entry name" value="HATPase_C_sf"/>
</dbReference>
<feature type="transmembrane region" description="Helical" evidence="8">
    <location>
        <begin position="102"/>
        <end position="123"/>
    </location>
</feature>
<evidence type="ECO:0000256" key="3">
    <source>
        <dbReference type="ARBA" id="ARBA00022553"/>
    </source>
</evidence>
<evidence type="ECO:0000313" key="11">
    <source>
        <dbReference type="Proteomes" id="UP001597119"/>
    </source>
</evidence>
<dbReference type="Pfam" id="PF00512">
    <property type="entry name" value="HisKA"/>
    <property type="match status" value="1"/>
</dbReference>
<dbReference type="SMART" id="SM00388">
    <property type="entry name" value="HisKA"/>
    <property type="match status" value="1"/>
</dbReference>
<dbReference type="Proteomes" id="UP001597119">
    <property type="component" value="Unassembled WGS sequence"/>
</dbReference>
<dbReference type="InterPro" id="IPR003594">
    <property type="entry name" value="HATPase_dom"/>
</dbReference>
<dbReference type="Gene3D" id="1.10.287.130">
    <property type="match status" value="1"/>
</dbReference>
<evidence type="ECO:0000259" key="9">
    <source>
        <dbReference type="PROSITE" id="PS50109"/>
    </source>
</evidence>
<accession>A0ABD6C6U0</accession>
<feature type="transmembrane region" description="Helical" evidence="8">
    <location>
        <begin position="36"/>
        <end position="59"/>
    </location>
</feature>
<dbReference type="Pfam" id="PF02518">
    <property type="entry name" value="HATPase_c"/>
    <property type="match status" value="1"/>
</dbReference>
<dbReference type="PANTHER" id="PTHR43711">
    <property type="entry name" value="TWO-COMPONENT HISTIDINE KINASE"/>
    <property type="match status" value="1"/>
</dbReference>
<protein>
    <recommendedName>
        <fullName evidence="2">histidine kinase</fullName>
        <ecNumber evidence="2">2.7.13.3</ecNumber>
    </recommendedName>
</protein>
<feature type="transmembrane region" description="Helical" evidence="8">
    <location>
        <begin position="175"/>
        <end position="195"/>
    </location>
</feature>
<dbReference type="RefSeq" id="WP_247377856.1">
    <property type="nucleotide sequence ID" value="NZ_JALLGV010000004.1"/>
</dbReference>
<dbReference type="InterPro" id="IPR050736">
    <property type="entry name" value="Sensor_HK_Regulatory"/>
</dbReference>
<keyword evidence="7" id="KW-0175">Coiled coil</keyword>
<organism evidence="10 11">
    <name type="scientific">Halorientalis brevis</name>
    <dbReference type="NCBI Taxonomy" id="1126241"/>
    <lineage>
        <taxon>Archaea</taxon>
        <taxon>Methanobacteriati</taxon>
        <taxon>Methanobacteriota</taxon>
        <taxon>Stenosarchaea group</taxon>
        <taxon>Halobacteria</taxon>
        <taxon>Halobacteriales</taxon>
        <taxon>Haloarculaceae</taxon>
        <taxon>Halorientalis</taxon>
    </lineage>
</organism>
<dbReference type="InterPro" id="IPR036097">
    <property type="entry name" value="HisK_dim/P_sf"/>
</dbReference>
<dbReference type="Pfam" id="PF16927">
    <property type="entry name" value="HisKA_7TM"/>
    <property type="match status" value="1"/>
</dbReference>
<keyword evidence="8" id="KW-1133">Transmembrane helix</keyword>
<keyword evidence="5 10" id="KW-0418">Kinase</keyword>
<sequence>MQFQYTPVTVPLALAVVLCAVSAVVAWRQRDGEAELWAVVIQVAFGLWALFTLLTFASVSYEAKLYWFLLFIPTIPLSVVATFFFTLHFCGRAEWLTRGRRALVSLFPVAVFGFSLTNGTHGLVVADSWVASGTLRYTWGPAMYATIAGSYAICATYTVLLFRKLLRSRNVYRKLSFVIWMTAILTVLATVASVTRVSPFPHFTLLPLTYLGVGSLLLLGTTSVTFARRLPVDRALSLFRSRLDSTIPLARDFVMQEVDNGIVVLDPDDRVVDINATAKFMIGTERPIGKHLTDITRLNQVLDGDELLPILQGETPVETVHDQIWVESDSGMRCYDVRISALTEGDAASTAHVILLHDITDQKEREEQLQRQKETLETQKTQLEHQNERLDEFASIVSHDLRNPLSVAAGRTELMLVDADDTESVTVERDHLVDVRDAHERMASIIDDALTLARQGKAITDTEPVLVEAVARTAWENVSTRTASLTVTCNRTVEADRARLLTVFENLYRNSLEHGLDDVTVTVGNVQREGETGFFVADDGPGIPDSEKDDVLERGYTTSPDGTGLGLSIVTDVVTAHGWSITVTDSVDAGARFEITGLEQPGTETPAGD</sequence>
<comment type="caution">
    <text evidence="10">The sequence shown here is derived from an EMBL/GenBank/DDBJ whole genome shotgun (WGS) entry which is preliminary data.</text>
</comment>
<dbReference type="EC" id="2.7.13.3" evidence="2"/>
<keyword evidence="4" id="KW-0808">Transferase</keyword>
<gene>
    <name evidence="10" type="ORF">ACFR9U_00690</name>
</gene>
<proteinExistence type="predicted"/>
<dbReference type="InterPro" id="IPR031621">
    <property type="entry name" value="HisKA_7TM"/>
</dbReference>
<dbReference type="InterPro" id="IPR003661">
    <property type="entry name" value="HisK_dim/P_dom"/>
</dbReference>
<dbReference type="GO" id="GO:0004673">
    <property type="term" value="F:protein histidine kinase activity"/>
    <property type="evidence" value="ECO:0007669"/>
    <property type="project" value="UniProtKB-EC"/>
</dbReference>
<comment type="catalytic activity">
    <reaction evidence="1">
        <text>ATP + protein L-histidine = ADP + protein N-phospho-L-histidine.</text>
        <dbReference type="EC" id="2.7.13.3"/>
    </reaction>
</comment>
<dbReference type="SUPFAM" id="SSF55785">
    <property type="entry name" value="PYP-like sensor domain (PAS domain)"/>
    <property type="match status" value="1"/>
</dbReference>
<dbReference type="CDD" id="cd00075">
    <property type="entry name" value="HATPase"/>
    <property type="match status" value="1"/>
</dbReference>
<dbReference type="SMART" id="SM00387">
    <property type="entry name" value="HATPase_c"/>
    <property type="match status" value="1"/>
</dbReference>
<evidence type="ECO:0000256" key="1">
    <source>
        <dbReference type="ARBA" id="ARBA00000085"/>
    </source>
</evidence>
<keyword evidence="11" id="KW-1185">Reference proteome</keyword>
<feature type="transmembrane region" description="Helical" evidence="8">
    <location>
        <begin position="207"/>
        <end position="227"/>
    </location>
</feature>
<feature type="transmembrane region" description="Helical" evidence="8">
    <location>
        <begin position="6"/>
        <end position="27"/>
    </location>
</feature>
<dbReference type="CDD" id="cd00082">
    <property type="entry name" value="HisKA"/>
    <property type="match status" value="1"/>
</dbReference>
<keyword evidence="8" id="KW-0812">Transmembrane</keyword>
<evidence type="ECO:0000313" key="10">
    <source>
        <dbReference type="EMBL" id="MFD1585483.1"/>
    </source>
</evidence>
<feature type="transmembrane region" description="Helical" evidence="8">
    <location>
        <begin position="143"/>
        <end position="163"/>
    </location>
</feature>
<evidence type="ECO:0000256" key="8">
    <source>
        <dbReference type="SAM" id="Phobius"/>
    </source>
</evidence>
<dbReference type="SUPFAM" id="SSF47384">
    <property type="entry name" value="Homodimeric domain of signal transducing histidine kinase"/>
    <property type="match status" value="1"/>
</dbReference>
<evidence type="ECO:0000256" key="2">
    <source>
        <dbReference type="ARBA" id="ARBA00012438"/>
    </source>
</evidence>
<keyword evidence="3" id="KW-0597">Phosphoprotein</keyword>
<dbReference type="Gene3D" id="3.30.565.10">
    <property type="entry name" value="Histidine kinase-like ATPase, C-terminal domain"/>
    <property type="match status" value="1"/>
</dbReference>
<evidence type="ECO:0000256" key="7">
    <source>
        <dbReference type="SAM" id="Coils"/>
    </source>
</evidence>
<keyword evidence="8" id="KW-0472">Membrane</keyword>
<evidence type="ECO:0000256" key="4">
    <source>
        <dbReference type="ARBA" id="ARBA00022679"/>
    </source>
</evidence>
<dbReference type="PROSITE" id="PS50109">
    <property type="entry name" value="HIS_KIN"/>
    <property type="match status" value="1"/>
</dbReference>
<dbReference type="PANTHER" id="PTHR43711:SF1">
    <property type="entry name" value="HISTIDINE KINASE 1"/>
    <property type="match status" value="1"/>
</dbReference>
<dbReference type="AlphaFoldDB" id="A0ABD6C6U0"/>
<evidence type="ECO:0000256" key="5">
    <source>
        <dbReference type="ARBA" id="ARBA00022777"/>
    </source>
</evidence>
<dbReference type="InterPro" id="IPR035965">
    <property type="entry name" value="PAS-like_dom_sf"/>
</dbReference>
<evidence type="ECO:0000256" key="6">
    <source>
        <dbReference type="ARBA" id="ARBA00023012"/>
    </source>
</evidence>
<feature type="coiled-coil region" evidence="7">
    <location>
        <begin position="359"/>
        <end position="393"/>
    </location>
</feature>
<reference evidence="10 11" key="1">
    <citation type="journal article" date="2019" name="Int. J. Syst. Evol. Microbiol.">
        <title>The Global Catalogue of Microorganisms (GCM) 10K type strain sequencing project: providing services to taxonomists for standard genome sequencing and annotation.</title>
        <authorList>
            <consortium name="The Broad Institute Genomics Platform"/>
            <consortium name="The Broad Institute Genome Sequencing Center for Infectious Disease"/>
            <person name="Wu L."/>
            <person name="Ma J."/>
        </authorList>
    </citation>
    <scope>NUCLEOTIDE SEQUENCE [LARGE SCALE GENOMIC DNA]</scope>
    <source>
        <strain evidence="10 11">CGMCC 1.12125</strain>
    </source>
</reference>
<feature type="domain" description="Histidine kinase" evidence="9">
    <location>
        <begin position="396"/>
        <end position="596"/>
    </location>
</feature>
<dbReference type="InterPro" id="IPR004358">
    <property type="entry name" value="Sig_transdc_His_kin-like_C"/>
</dbReference>
<name>A0ABD6C6U0_9EURY</name>
<dbReference type="GO" id="GO:0000160">
    <property type="term" value="P:phosphorelay signal transduction system"/>
    <property type="evidence" value="ECO:0007669"/>
    <property type="project" value="UniProtKB-KW"/>
</dbReference>
<dbReference type="SUPFAM" id="SSF55874">
    <property type="entry name" value="ATPase domain of HSP90 chaperone/DNA topoisomerase II/histidine kinase"/>
    <property type="match status" value="1"/>
</dbReference>
<dbReference type="CDD" id="cd14686">
    <property type="entry name" value="bZIP"/>
    <property type="match status" value="1"/>
</dbReference>
<feature type="transmembrane region" description="Helical" evidence="8">
    <location>
        <begin position="65"/>
        <end position="90"/>
    </location>
</feature>
<dbReference type="PRINTS" id="PR00344">
    <property type="entry name" value="BCTRLSENSOR"/>
</dbReference>